<name>A0ABS1HBI8_9BACL</name>
<sequence length="254" mass="28566">MTFTLLNTVETYTRLQSFETISELNEAVKEHRQKFCDELTKSALAILDILARYACKYIGVCYLSKAKIAEMLEVNIRTVRRACNTLETLGIIKQYALKRHNGDCRQSSNAIVIQASKGNVLPQCPPKETLAKTSHIKNTYDTGKRETEHQADVVISLKEGLVTKLPGAIKAIAPFFQMDELYRITGTIYKAKAAVDRNVSLEAHEELYRNTLLSIVHALKLGKIQHLHGAIYTAVKRVTRSIEMKALATVVWCN</sequence>
<dbReference type="RefSeq" id="WP_200749915.1">
    <property type="nucleotide sequence ID" value="NZ_JAEOAH010000031.1"/>
</dbReference>
<accession>A0ABS1HBI8</accession>
<comment type="caution">
    <text evidence="1">The sequence shown here is derived from an EMBL/GenBank/DDBJ whole genome shotgun (WGS) entry which is preliminary data.</text>
</comment>
<evidence type="ECO:0000313" key="1">
    <source>
        <dbReference type="EMBL" id="MBK3496452.1"/>
    </source>
</evidence>
<dbReference type="Pfam" id="PF13730">
    <property type="entry name" value="HTH_36"/>
    <property type="match status" value="1"/>
</dbReference>
<gene>
    <name evidence="1" type="ORF">JFL43_16620</name>
</gene>
<keyword evidence="2" id="KW-1185">Reference proteome</keyword>
<evidence type="ECO:0000313" key="2">
    <source>
        <dbReference type="Proteomes" id="UP000618943"/>
    </source>
</evidence>
<proteinExistence type="predicted"/>
<protein>
    <submittedName>
        <fullName evidence="1">Helix-turn-helix domain-containing protein</fullName>
    </submittedName>
</protein>
<organism evidence="1 2">
    <name type="scientific">Viridibacillus soli</name>
    <dbReference type="NCBI Taxonomy" id="2798301"/>
    <lineage>
        <taxon>Bacteria</taxon>
        <taxon>Bacillati</taxon>
        <taxon>Bacillota</taxon>
        <taxon>Bacilli</taxon>
        <taxon>Bacillales</taxon>
        <taxon>Caryophanaceae</taxon>
        <taxon>Viridibacillus</taxon>
    </lineage>
</organism>
<reference evidence="1 2" key="1">
    <citation type="submission" date="2020-12" db="EMBL/GenBank/DDBJ databases">
        <title>YIM B01967 draft genome.</title>
        <authorList>
            <person name="Yan X."/>
        </authorList>
    </citation>
    <scope>NUCLEOTIDE SEQUENCE [LARGE SCALE GENOMIC DNA]</scope>
    <source>
        <strain evidence="1 2">YIM B01967</strain>
    </source>
</reference>
<dbReference type="Proteomes" id="UP000618943">
    <property type="component" value="Unassembled WGS sequence"/>
</dbReference>
<dbReference type="EMBL" id="JAEOAH010000031">
    <property type="protein sequence ID" value="MBK3496452.1"/>
    <property type="molecule type" value="Genomic_DNA"/>
</dbReference>